<comment type="caution">
    <text evidence="1">The sequence shown here is derived from an EMBL/GenBank/DDBJ whole genome shotgun (WGS) entry which is preliminary data.</text>
</comment>
<evidence type="ECO:0000313" key="1">
    <source>
        <dbReference type="EMBL" id="MED6255623.1"/>
    </source>
</evidence>
<sequence>MFSLIDFCKQQSCRSSSAFTLVSVSVQIKHCRRQVVTFFVRAHLFLENVNNNQSSKSLLVILTASTPGFPGSFFIRKQEAFFLEQNPTCLTGLTCCVYKTSRNKLARKLKHKIIDFVIPHHCP</sequence>
<keyword evidence="2" id="KW-1185">Reference proteome</keyword>
<dbReference type="Proteomes" id="UP001345963">
    <property type="component" value="Unassembled WGS sequence"/>
</dbReference>
<protein>
    <submittedName>
        <fullName evidence="1">Uncharacterized protein</fullName>
    </submittedName>
</protein>
<organism evidence="1 2">
    <name type="scientific">Ataeniobius toweri</name>
    <dbReference type="NCBI Taxonomy" id="208326"/>
    <lineage>
        <taxon>Eukaryota</taxon>
        <taxon>Metazoa</taxon>
        <taxon>Chordata</taxon>
        <taxon>Craniata</taxon>
        <taxon>Vertebrata</taxon>
        <taxon>Euteleostomi</taxon>
        <taxon>Actinopterygii</taxon>
        <taxon>Neopterygii</taxon>
        <taxon>Teleostei</taxon>
        <taxon>Neoteleostei</taxon>
        <taxon>Acanthomorphata</taxon>
        <taxon>Ovalentaria</taxon>
        <taxon>Atherinomorphae</taxon>
        <taxon>Cyprinodontiformes</taxon>
        <taxon>Goodeidae</taxon>
        <taxon>Ataeniobius</taxon>
    </lineage>
</organism>
<accession>A0ABU7BYY6</accession>
<name>A0ABU7BYY6_9TELE</name>
<reference evidence="1 2" key="1">
    <citation type="submission" date="2021-07" db="EMBL/GenBank/DDBJ databases">
        <authorList>
            <person name="Palmer J.M."/>
        </authorList>
    </citation>
    <scope>NUCLEOTIDE SEQUENCE [LARGE SCALE GENOMIC DNA]</scope>
    <source>
        <strain evidence="1 2">AT_MEX2019</strain>
        <tissue evidence="1">Muscle</tissue>
    </source>
</reference>
<gene>
    <name evidence="1" type="ORF">ATANTOWER_012287</name>
</gene>
<proteinExistence type="predicted"/>
<dbReference type="EMBL" id="JAHUTI010071463">
    <property type="protein sequence ID" value="MED6255623.1"/>
    <property type="molecule type" value="Genomic_DNA"/>
</dbReference>
<evidence type="ECO:0000313" key="2">
    <source>
        <dbReference type="Proteomes" id="UP001345963"/>
    </source>
</evidence>